<dbReference type="Pfam" id="PF07162">
    <property type="entry name" value="B9-C2"/>
    <property type="match status" value="1"/>
</dbReference>
<keyword evidence="4" id="KW-0206">Cytoskeleton</keyword>
<protein>
    <recommendedName>
        <fullName evidence="7">B9 domain-containing protein 2</fullName>
    </recommendedName>
</protein>
<dbReference type="PANTHER" id="PTHR12968:SF2">
    <property type="entry name" value="B9 DOMAIN-CONTAINING PROTEIN 2"/>
    <property type="match status" value="1"/>
</dbReference>
<dbReference type="Proteomes" id="UP000748531">
    <property type="component" value="Unassembled WGS sequence"/>
</dbReference>
<proteinExistence type="inferred from homology"/>
<evidence type="ECO:0000256" key="4">
    <source>
        <dbReference type="ARBA" id="ARBA00023212"/>
    </source>
</evidence>
<keyword evidence="3" id="KW-0970">Cilium biogenesis/degradation</keyword>
<dbReference type="InterPro" id="IPR010796">
    <property type="entry name" value="C2_B9-type_dom"/>
</dbReference>
<organism evidence="8 9">
    <name type="scientific">Paragonimus heterotremus</name>
    <dbReference type="NCBI Taxonomy" id="100268"/>
    <lineage>
        <taxon>Eukaryota</taxon>
        <taxon>Metazoa</taxon>
        <taxon>Spiralia</taxon>
        <taxon>Lophotrochozoa</taxon>
        <taxon>Platyhelminthes</taxon>
        <taxon>Trematoda</taxon>
        <taxon>Digenea</taxon>
        <taxon>Plagiorchiida</taxon>
        <taxon>Troglotremata</taxon>
        <taxon>Troglotrematidae</taxon>
        <taxon>Paragonimus</taxon>
    </lineage>
</organism>
<accession>A0A8J4T5K7</accession>
<dbReference type="EMBL" id="LUCH01000466">
    <property type="protein sequence ID" value="KAF5405065.1"/>
    <property type="molecule type" value="Genomic_DNA"/>
</dbReference>
<sequence>MAELHVIGQIDCAYGFPERDLFCKWGINTGGAWRLIEGTAEGQTQVDCPTIGDRAYFCHPIDLHFATKGLQGWPKIHLQVWNYDWVGRNNLYGYGFCHIPTSSGYHNACRTIVEIAIWRPVGSLIDHISSTFVGGGPHLRKTDIVYNPSDRFFLQTESMGYVSVNLNVILRGFDKFGIEM</sequence>
<comment type="caution">
    <text evidence="8">The sequence shown here is derived from an EMBL/GenBank/DDBJ whole genome shotgun (WGS) entry which is preliminary data.</text>
</comment>
<dbReference type="PROSITE" id="PS51381">
    <property type="entry name" value="C2_B9"/>
    <property type="match status" value="1"/>
</dbReference>
<keyword evidence="5" id="KW-0966">Cell projection</keyword>
<dbReference type="OrthoDB" id="184109at2759"/>
<evidence type="ECO:0000256" key="2">
    <source>
        <dbReference type="ARBA" id="ARBA00022490"/>
    </source>
</evidence>
<evidence type="ECO:0000313" key="8">
    <source>
        <dbReference type="EMBL" id="KAF5405065.1"/>
    </source>
</evidence>
<reference evidence="8" key="1">
    <citation type="submission" date="2019-05" db="EMBL/GenBank/DDBJ databases">
        <title>Annotation for the trematode Paragonimus heterotremus.</title>
        <authorList>
            <person name="Choi Y.-J."/>
        </authorList>
    </citation>
    <scope>NUCLEOTIDE SEQUENCE</scope>
    <source>
        <strain evidence="8">LC</strain>
    </source>
</reference>
<evidence type="ECO:0000256" key="7">
    <source>
        <dbReference type="ARBA" id="ARBA00039272"/>
    </source>
</evidence>
<dbReference type="GO" id="GO:0036038">
    <property type="term" value="C:MKS complex"/>
    <property type="evidence" value="ECO:0007669"/>
    <property type="project" value="TreeGrafter"/>
</dbReference>
<evidence type="ECO:0000313" key="9">
    <source>
        <dbReference type="Proteomes" id="UP000748531"/>
    </source>
</evidence>
<dbReference type="AlphaFoldDB" id="A0A8J4T5K7"/>
<gene>
    <name evidence="8" type="ORF">PHET_01365</name>
</gene>
<comment type="similarity">
    <text evidence="6">Belongs to the B9D family.</text>
</comment>
<keyword evidence="9" id="KW-1185">Reference proteome</keyword>
<dbReference type="GO" id="GO:0060271">
    <property type="term" value="P:cilium assembly"/>
    <property type="evidence" value="ECO:0007669"/>
    <property type="project" value="TreeGrafter"/>
</dbReference>
<evidence type="ECO:0000256" key="1">
    <source>
        <dbReference type="ARBA" id="ARBA00004120"/>
    </source>
</evidence>
<evidence type="ECO:0000256" key="6">
    <source>
        <dbReference type="ARBA" id="ARBA00038411"/>
    </source>
</evidence>
<dbReference type="PANTHER" id="PTHR12968">
    <property type="entry name" value="B9 DOMAIN-CONTAINING"/>
    <property type="match status" value="1"/>
</dbReference>
<comment type="subcellular location">
    <subcellularLocation>
        <location evidence="1">Cytoplasm</location>
        <location evidence="1">Cytoskeleton</location>
        <location evidence="1">Cilium basal body</location>
    </subcellularLocation>
</comment>
<evidence type="ECO:0000256" key="5">
    <source>
        <dbReference type="ARBA" id="ARBA00023273"/>
    </source>
</evidence>
<evidence type="ECO:0000256" key="3">
    <source>
        <dbReference type="ARBA" id="ARBA00022794"/>
    </source>
</evidence>
<name>A0A8J4T5K7_9TREM</name>
<keyword evidence="2" id="KW-0963">Cytoplasm</keyword>